<keyword evidence="3" id="KW-0694">RNA-binding</keyword>
<feature type="binding site" evidence="3">
    <location>
        <begin position="137"/>
        <end position="140"/>
    </location>
    <ligand>
        <name>GTP</name>
        <dbReference type="ChEBI" id="CHEBI:37565"/>
    </ligand>
</feature>
<dbReference type="PROSITE" id="PS51722">
    <property type="entry name" value="G_TR_2"/>
    <property type="match status" value="1"/>
</dbReference>
<dbReference type="NCBIfam" id="TIGR00231">
    <property type="entry name" value="small_GTP"/>
    <property type="match status" value="1"/>
</dbReference>
<dbReference type="SMART" id="SM00838">
    <property type="entry name" value="EFG_C"/>
    <property type="match status" value="1"/>
</dbReference>
<feature type="binding site" evidence="3">
    <location>
        <begin position="17"/>
        <end position="22"/>
    </location>
    <ligand>
        <name>GTP</name>
        <dbReference type="ChEBI" id="CHEBI:37565"/>
    </ligand>
</feature>
<dbReference type="HAMAP" id="MF_00849">
    <property type="entry name" value="BipA"/>
    <property type="match status" value="1"/>
</dbReference>
<dbReference type="RefSeq" id="WP_129179700.1">
    <property type="nucleotide sequence ID" value="NZ_JAGIOG010000001.1"/>
</dbReference>
<protein>
    <recommendedName>
        <fullName evidence="3">Large ribosomal subunit assembly factor BipA</fullName>
        <ecNumber evidence="3">3.6.5.-</ecNumber>
    </recommendedName>
    <alternativeName>
        <fullName evidence="3">GTP-binding protein BipA</fullName>
    </alternativeName>
</protein>
<dbReference type="SUPFAM" id="SSF50447">
    <property type="entry name" value="Translation proteins"/>
    <property type="match status" value="1"/>
</dbReference>
<dbReference type="InterPro" id="IPR042116">
    <property type="entry name" value="TypA/BipA_C"/>
</dbReference>
<keyword evidence="3" id="KW-0690">Ribosome biogenesis</keyword>
<name>A0A641ARY0_9ACTN</name>
<dbReference type="GO" id="GO:0019843">
    <property type="term" value="F:rRNA binding"/>
    <property type="evidence" value="ECO:0007669"/>
    <property type="project" value="UniProtKB-KW"/>
</dbReference>
<dbReference type="PRINTS" id="PR00315">
    <property type="entry name" value="ELONGATNFCT"/>
</dbReference>
<dbReference type="CDD" id="cd16263">
    <property type="entry name" value="BipA_III"/>
    <property type="match status" value="1"/>
</dbReference>
<dbReference type="PANTHER" id="PTHR42908:SF8">
    <property type="entry name" value="TR-TYPE G DOMAIN-CONTAINING PROTEIN"/>
    <property type="match status" value="1"/>
</dbReference>
<dbReference type="CDD" id="cd03710">
    <property type="entry name" value="BipA_TypA_C"/>
    <property type="match status" value="1"/>
</dbReference>
<dbReference type="InterPro" id="IPR006298">
    <property type="entry name" value="BipA"/>
</dbReference>
<dbReference type="InterPro" id="IPR035647">
    <property type="entry name" value="EFG_III/V"/>
</dbReference>
<dbReference type="GO" id="GO:0000027">
    <property type="term" value="P:ribosomal large subunit assembly"/>
    <property type="evidence" value="ECO:0007669"/>
    <property type="project" value="UniProtKB-UniRule"/>
</dbReference>
<dbReference type="Pfam" id="PF21018">
    <property type="entry name" value="BipA_C"/>
    <property type="match status" value="1"/>
</dbReference>
<dbReference type="FunFam" id="3.30.70.240:FF:000002">
    <property type="entry name" value="GTP-binding protein TypA"/>
    <property type="match status" value="1"/>
</dbReference>
<dbReference type="InterPro" id="IPR009000">
    <property type="entry name" value="Transl_B-barrel_sf"/>
</dbReference>
<organism evidence="5 6">
    <name type="scientific">Aeromicrobium fastidiosum</name>
    <dbReference type="NCBI Taxonomy" id="52699"/>
    <lineage>
        <taxon>Bacteria</taxon>
        <taxon>Bacillati</taxon>
        <taxon>Actinomycetota</taxon>
        <taxon>Actinomycetes</taxon>
        <taxon>Propionibacteriales</taxon>
        <taxon>Nocardioidaceae</taxon>
        <taxon>Aeromicrobium</taxon>
    </lineage>
</organism>
<dbReference type="GO" id="GO:0005525">
    <property type="term" value="F:GTP binding"/>
    <property type="evidence" value="ECO:0007669"/>
    <property type="project" value="UniProtKB-UniRule"/>
</dbReference>
<comment type="catalytic activity">
    <reaction evidence="3">
        <text>GTP + H2O = GDP + phosphate + H(+)</text>
        <dbReference type="Rhea" id="RHEA:19669"/>
        <dbReference type="ChEBI" id="CHEBI:15377"/>
        <dbReference type="ChEBI" id="CHEBI:15378"/>
        <dbReference type="ChEBI" id="CHEBI:37565"/>
        <dbReference type="ChEBI" id="CHEBI:43474"/>
        <dbReference type="ChEBI" id="CHEBI:58189"/>
    </reaction>
</comment>
<dbReference type="CDD" id="cd03691">
    <property type="entry name" value="BipA_TypA_II"/>
    <property type="match status" value="1"/>
</dbReference>
<dbReference type="InterPro" id="IPR047042">
    <property type="entry name" value="BipA_II"/>
</dbReference>
<dbReference type="GO" id="GO:0005829">
    <property type="term" value="C:cytosol"/>
    <property type="evidence" value="ECO:0007669"/>
    <property type="project" value="TreeGrafter"/>
</dbReference>
<dbReference type="EMBL" id="SDPP02000001">
    <property type="protein sequence ID" value="KAA1379821.1"/>
    <property type="molecule type" value="Genomic_DNA"/>
</dbReference>
<evidence type="ECO:0000259" key="4">
    <source>
        <dbReference type="PROSITE" id="PS51722"/>
    </source>
</evidence>
<dbReference type="FunFam" id="3.40.50.300:FF:000055">
    <property type="entry name" value="GTP-binding protein TypA"/>
    <property type="match status" value="1"/>
</dbReference>
<comment type="subcellular location">
    <subcellularLocation>
        <location evidence="3">Cytoplasm</location>
    </subcellularLocation>
    <text evidence="3">Binds to ribosomes.</text>
</comment>
<dbReference type="InterPro" id="IPR000795">
    <property type="entry name" value="T_Tr_GTP-bd_dom"/>
</dbReference>
<dbReference type="Proteomes" id="UP001515100">
    <property type="component" value="Unassembled WGS sequence"/>
</dbReference>
<dbReference type="Gene3D" id="3.40.50.300">
    <property type="entry name" value="P-loop containing nucleotide triphosphate hydrolases"/>
    <property type="match status" value="1"/>
</dbReference>
<dbReference type="GO" id="GO:1990904">
    <property type="term" value="C:ribonucleoprotein complex"/>
    <property type="evidence" value="ECO:0007669"/>
    <property type="project" value="TreeGrafter"/>
</dbReference>
<dbReference type="Pfam" id="PF00009">
    <property type="entry name" value="GTP_EFTU"/>
    <property type="match status" value="1"/>
</dbReference>
<dbReference type="GO" id="GO:0003924">
    <property type="term" value="F:GTPase activity"/>
    <property type="evidence" value="ECO:0007669"/>
    <property type="project" value="UniProtKB-UniRule"/>
</dbReference>
<dbReference type="Pfam" id="PF00679">
    <property type="entry name" value="EFG_C"/>
    <property type="match status" value="1"/>
</dbReference>
<evidence type="ECO:0000256" key="3">
    <source>
        <dbReference type="HAMAP-Rule" id="MF_00849"/>
    </source>
</evidence>
<dbReference type="GO" id="GO:0000049">
    <property type="term" value="F:tRNA binding"/>
    <property type="evidence" value="ECO:0007669"/>
    <property type="project" value="UniProtKB-KW"/>
</dbReference>
<keyword evidence="3" id="KW-0963">Cytoplasm</keyword>
<dbReference type="Gene3D" id="2.40.50.250">
    <property type="entry name" value="bipa protein"/>
    <property type="match status" value="1"/>
</dbReference>
<keyword evidence="3" id="KW-0378">Hydrolase</keyword>
<keyword evidence="3" id="KW-0820">tRNA-binding</keyword>
<dbReference type="InterPro" id="IPR031157">
    <property type="entry name" value="G_TR_CS"/>
</dbReference>
<comment type="caution">
    <text evidence="5">The sequence shown here is derived from an EMBL/GenBank/DDBJ whole genome shotgun (WGS) entry which is preliminary data.</text>
</comment>
<dbReference type="InterPro" id="IPR047043">
    <property type="entry name" value="BipA_III"/>
</dbReference>
<evidence type="ECO:0000313" key="5">
    <source>
        <dbReference type="EMBL" id="KAA1379821.1"/>
    </source>
</evidence>
<dbReference type="FunFam" id="3.30.70.870:FF:000003">
    <property type="entry name" value="GTP-binding protein TypA"/>
    <property type="match status" value="1"/>
</dbReference>
<evidence type="ECO:0000313" key="6">
    <source>
        <dbReference type="Proteomes" id="UP001515100"/>
    </source>
</evidence>
<dbReference type="InterPro" id="IPR004161">
    <property type="entry name" value="EFTu-like_2"/>
</dbReference>
<evidence type="ECO:0000256" key="1">
    <source>
        <dbReference type="ARBA" id="ARBA00022741"/>
    </source>
</evidence>
<dbReference type="FunFam" id="2.40.30.10:FF:000033">
    <property type="entry name" value="GTP-binding protein TypA"/>
    <property type="match status" value="1"/>
</dbReference>
<dbReference type="Gene3D" id="3.30.70.870">
    <property type="entry name" value="Elongation Factor G (Translational Gtpase), domain 3"/>
    <property type="match status" value="1"/>
</dbReference>
<dbReference type="InterPro" id="IPR005225">
    <property type="entry name" value="Small_GTP-bd"/>
</dbReference>
<dbReference type="InterPro" id="IPR035651">
    <property type="entry name" value="BipA_V"/>
</dbReference>
<keyword evidence="6" id="KW-1185">Reference proteome</keyword>
<keyword evidence="3" id="KW-0699">rRNA-binding</keyword>
<comment type="similarity">
    <text evidence="3">Belongs to the TRAFAC class translation factor GTPase superfamily. Classic translation factor GTPase family. BipA subfamily.</text>
</comment>
<keyword evidence="2 3" id="KW-0342">GTP-binding</keyword>
<dbReference type="NCBIfam" id="TIGR01394">
    <property type="entry name" value="TypA_BipA"/>
    <property type="match status" value="1"/>
</dbReference>
<dbReference type="Gene3D" id="2.40.30.10">
    <property type="entry name" value="Translation factors"/>
    <property type="match status" value="1"/>
</dbReference>
<dbReference type="InterPro" id="IPR027417">
    <property type="entry name" value="P-loop_NTPase"/>
</dbReference>
<dbReference type="EC" id="3.6.5.-" evidence="3"/>
<gene>
    <name evidence="5" type="primary">typA</name>
    <name evidence="3" type="synonym">bipA</name>
    <name evidence="5" type="ORF">ESP62_000975</name>
</gene>
<reference evidence="5" key="1">
    <citation type="submission" date="2019-09" db="EMBL/GenBank/DDBJ databases">
        <authorList>
            <person name="Li J."/>
        </authorList>
    </citation>
    <scope>NUCLEOTIDE SEQUENCE [LARGE SCALE GENOMIC DNA]</scope>
    <source>
        <strain evidence="5">NRBC 14897</strain>
    </source>
</reference>
<dbReference type="CDD" id="cd01891">
    <property type="entry name" value="TypA_BipA"/>
    <property type="match status" value="1"/>
</dbReference>
<dbReference type="SUPFAM" id="SSF52540">
    <property type="entry name" value="P-loop containing nucleoside triphosphate hydrolases"/>
    <property type="match status" value="1"/>
</dbReference>
<dbReference type="InterPro" id="IPR048876">
    <property type="entry name" value="BipA_C"/>
</dbReference>
<sequence length="621" mass="68053">MPIRSDLRNVAIVAHVDHGKTTLVDAMLQQQGHFDEHHQLTERAMDSGDLEREKGITILAKNTAVRYNGPGAPEGGVTINIIDTPGHADFGGEVERGLSMVDAVILLVDASEGPLPQTRFVLRKALAAKMPVVLVVNKVDRPDSRIAEVVDETYELFLDLLEDGASEDALDFPVVYASARAGRASLNKPEDGGLPDSENLIPLFQTIMDAVPAPEYTEGAPLQAHVTNLDASPFLGRLALVRVFQGTLKKGAQVAWMKHDGTVEKVKITELLITEELERVPGESAGPGDIVAIAGIPDITIGETLADPENPVALPLITVDQPAISMTIGTNTSPLAGREKGTKVTARLVKDRLDRELIGNVSLKVVETERPDAWEVQGRGELALAILVEQMRREGYELTVGKPQVVTQEVDGKIHEPMERLTIDAPEEYLGAITQLLAVRRGRMEQMINHGTGWVRMEFIVPARGLIGFRTEFLTDTRGTGIAHQTFEKYEPWAGEISTRPSGSLVSDRAGAATSYAMTNIQERGTLFIEPATEVYEGMIVGENSRADDMDINIVREKKQTNVRSNADEFEKLVPPRKLSLEQSLEFCREDECVEVTPASVRIRKIILDATERNRANRGKK</sequence>
<evidence type="ECO:0000256" key="2">
    <source>
        <dbReference type="ARBA" id="ARBA00023134"/>
    </source>
</evidence>
<comment type="subunit">
    <text evidence="3">Monomer.</text>
</comment>
<dbReference type="InterPro" id="IPR000640">
    <property type="entry name" value="EFG_V-like"/>
</dbReference>
<dbReference type="Gene3D" id="3.30.70.240">
    <property type="match status" value="1"/>
</dbReference>
<dbReference type="GO" id="GO:0043022">
    <property type="term" value="F:ribosome binding"/>
    <property type="evidence" value="ECO:0007669"/>
    <property type="project" value="UniProtKB-UniRule"/>
</dbReference>
<feature type="domain" description="Tr-type G" evidence="4">
    <location>
        <begin position="5"/>
        <end position="215"/>
    </location>
</feature>
<dbReference type="Pfam" id="PF03144">
    <property type="entry name" value="GTP_EFTU_D2"/>
    <property type="match status" value="1"/>
</dbReference>
<dbReference type="OrthoDB" id="9801472at2"/>
<dbReference type="SUPFAM" id="SSF54980">
    <property type="entry name" value="EF-G C-terminal domain-like"/>
    <property type="match status" value="2"/>
</dbReference>
<dbReference type="AlphaFoldDB" id="A0A641ARY0"/>
<accession>A0A641ARY0</accession>
<dbReference type="PANTHER" id="PTHR42908">
    <property type="entry name" value="TRANSLATION ELONGATION FACTOR-RELATED"/>
    <property type="match status" value="1"/>
</dbReference>
<dbReference type="FunFam" id="2.40.50.250:FF:000001">
    <property type="entry name" value="GTP-binding protein TypA"/>
    <property type="match status" value="1"/>
</dbReference>
<keyword evidence="1 3" id="KW-0547">Nucleotide-binding</keyword>
<proteinExistence type="inferred from homology"/>
<dbReference type="InterPro" id="IPR047041">
    <property type="entry name" value="BipA_GTP-bd_dom"/>
</dbReference>
<comment type="function">
    <text evidence="3">A 50S ribosomal subunit assembly protein with GTPase activity, required for 50S subunit assembly at low temperatures, may also play a role in translation. Binds GTP and analogs. Binds the 70S ribosome between the 30S and 50S subunits, in a similar position as ribosome-bound EF-G; it contacts a number of ribosomal proteins, both rRNAs and the A-site tRNA.</text>
</comment>
<dbReference type="PROSITE" id="PS00301">
    <property type="entry name" value="G_TR_1"/>
    <property type="match status" value="1"/>
</dbReference>